<name>A0A2V2A2I0_PSYIM</name>
<organism evidence="2 3">
    <name type="scientific">Psychrobacter immobilis</name>
    <dbReference type="NCBI Taxonomy" id="498"/>
    <lineage>
        <taxon>Bacteria</taxon>
        <taxon>Pseudomonadati</taxon>
        <taxon>Pseudomonadota</taxon>
        <taxon>Gammaproteobacteria</taxon>
        <taxon>Moraxellales</taxon>
        <taxon>Moraxellaceae</taxon>
        <taxon>Psychrobacter</taxon>
    </lineage>
</organism>
<sequence length="187" mass="20275">MINNTEDTSMAKRLMNMMIIATASMWALAGCDNNAETAAQASEPVVATADSSTTATKTIDWSVMASGEKPADPANYQYPFALDSQNVRDYAEYFKVDNATAQHNLTISMASNEALSKALDQLSESYVSHELTDGNEMKLIIHTTPDVAASRYDYVLSDDFAKGLVLPIVIVPDGKKSDVKAHSEVVE</sequence>
<protein>
    <recommendedName>
        <fullName evidence="4">Lipoprotein</fullName>
    </recommendedName>
</protein>
<accession>A0A2V2A2I0</accession>
<keyword evidence="3" id="KW-1185">Reference proteome</keyword>
<comment type="caution">
    <text evidence="2">The sequence shown here is derived from an EMBL/GenBank/DDBJ whole genome shotgun (WGS) entry which is preliminary data.</text>
</comment>
<proteinExistence type="predicted"/>
<feature type="chain" id="PRO_5015892683" description="Lipoprotein" evidence="1">
    <location>
        <begin position="30"/>
        <end position="187"/>
    </location>
</feature>
<evidence type="ECO:0000256" key="1">
    <source>
        <dbReference type="SAM" id="SignalP"/>
    </source>
</evidence>
<reference evidence="2 3" key="1">
    <citation type="submission" date="2018-05" db="EMBL/GenBank/DDBJ databases">
        <title>Genomic Encyclopedia of Type Strains, Phase IV (KMG-IV): sequencing the most valuable type-strain genomes for metagenomic binning, comparative biology and taxonomic classification.</title>
        <authorList>
            <person name="Goeker M."/>
        </authorList>
    </citation>
    <scope>NUCLEOTIDE SEQUENCE [LARGE SCALE GENOMIC DNA]</scope>
    <source>
        <strain evidence="2 3">DSM 7229</strain>
    </source>
</reference>
<evidence type="ECO:0000313" key="2">
    <source>
        <dbReference type="EMBL" id="PWK12905.1"/>
    </source>
</evidence>
<dbReference type="EMBL" id="QGGM01000006">
    <property type="protein sequence ID" value="PWK12905.1"/>
    <property type="molecule type" value="Genomic_DNA"/>
</dbReference>
<gene>
    <name evidence="2" type="ORF">C8D84_10633</name>
</gene>
<evidence type="ECO:0008006" key="4">
    <source>
        <dbReference type="Google" id="ProtNLM"/>
    </source>
</evidence>
<dbReference type="AlphaFoldDB" id="A0A2V2A2I0"/>
<feature type="signal peptide" evidence="1">
    <location>
        <begin position="1"/>
        <end position="29"/>
    </location>
</feature>
<evidence type="ECO:0000313" key="3">
    <source>
        <dbReference type="Proteomes" id="UP000245655"/>
    </source>
</evidence>
<dbReference type="Proteomes" id="UP000245655">
    <property type="component" value="Unassembled WGS sequence"/>
</dbReference>
<keyword evidence="1" id="KW-0732">Signal</keyword>
<dbReference type="RefSeq" id="WP_228244505.1">
    <property type="nucleotide sequence ID" value="NZ_CAJGZY010000007.1"/>
</dbReference>
<dbReference type="GeneID" id="60255097"/>